<dbReference type="Pfam" id="PF04122">
    <property type="entry name" value="CW_binding_2"/>
    <property type="match status" value="3"/>
</dbReference>
<name>A0ABP6HB02_9MICO</name>
<dbReference type="NCBIfam" id="TIGR02669">
    <property type="entry name" value="SpoIID_LytB"/>
    <property type="match status" value="1"/>
</dbReference>
<dbReference type="PANTHER" id="PTHR30032">
    <property type="entry name" value="N-ACETYLMURAMOYL-L-ALANINE AMIDASE-RELATED"/>
    <property type="match status" value="1"/>
</dbReference>
<keyword evidence="5" id="KW-1185">Reference proteome</keyword>
<dbReference type="EMBL" id="BAAARN010000005">
    <property type="protein sequence ID" value="GAA2739429.1"/>
    <property type="molecule type" value="Genomic_DNA"/>
</dbReference>
<dbReference type="InterPro" id="IPR006311">
    <property type="entry name" value="TAT_signal"/>
</dbReference>
<proteinExistence type="predicted"/>
<feature type="region of interest" description="Disordered" evidence="1">
    <location>
        <begin position="32"/>
        <end position="84"/>
    </location>
</feature>
<reference evidence="5" key="1">
    <citation type="journal article" date="2019" name="Int. J. Syst. Evol. Microbiol.">
        <title>The Global Catalogue of Microorganisms (GCM) 10K type strain sequencing project: providing services to taxonomists for standard genome sequencing and annotation.</title>
        <authorList>
            <consortium name="The Broad Institute Genomics Platform"/>
            <consortium name="The Broad Institute Genome Sequencing Center for Infectious Disease"/>
            <person name="Wu L."/>
            <person name="Ma J."/>
        </authorList>
    </citation>
    <scope>NUCLEOTIDE SEQUENCE [LARGE SCALE GENOMIC DNA]</scope>
    <source>
        <strain evidence="5">JCM 16378</strain>
    </source>
</reference>
<keyword evidence="2" id="KW-0732">Signal</keyword>
<evidence type="ECO:0000256" key="1">
    <source>
        <dbReference type="SAM" id="MobiDB-lite"/>
    </source>
</evidence>
<dbReference type="Pfam" id="PF08486">
    <property type="entry name" value="SpoIID"/>
    <property type="match status" value="1"/>
</dbReference>
<dbReference type="InterPro" id="IPR013693">
    <property type="entry name" value="SpoIID/LytB_N"/>
</dbReference>
<gene>
    <name evidence="4" type="ORF">GCM10009867_35460</name>
</gene>
<accession>A0ABP6HB02</accession>
<dbReference type="Gene3D" id="3.40.50.12090">
    <property type="match status" value="1"/>
</dbReference>
<dbReference type="PANTHER" id="PTHR30032:SF8">
    <property type="entry name" value="GERMINATION-SPECIFIC N-ACETYLMURAMOYL-L-ALANINE AMIDASE"/>
    <property type="match status" value="1"/>
</dbReference>
<evidence type="ECO:0000313" key="5">
    <source>
        <dbReference type="Proteomes" id="UP001501326"/>
    </source>
</evidence>
<feature type="signal peptide" evidence="2">
    <location>
        <begin position="1"/>
        <end position="33"/>
    </location>
</feature>
<dbReference type="Proteomes" id="UP001501326">
    <property type="component" value="Unassembled WGS sequence"/>
</dbReference>
<feature type="domain" description="Sporulation stage II protein D amidase enhancer LytB N-terminal" evidence="3">
    <location>
        <begin position="261"/>
        <end position="355"/>
    </location>
</feature>
<dbReference type="RefSeq" id="WP_344195923.1">
    <property type="nucleotide sequence ID" value="NZ_BAAARN010000005.1"/>
</dbReference>
<dbReference type="InterPro" id="IPR007253">
    <property type="entry name" value="Cell_wall-bd_2"/>
</dbReference>
<organism evidence="4 5">
    <name type="scientific">Pedococcus aerophilus</name>
    <dbReference type="NCBI Taxonomy" id="436356"/>
    <lineage>
        <taxon>Bacteria</taxon>
        <taxon>Bacillati</taxon>
        <taxon>Actinomycetota</taxon>
        <taxon>Actinomycetes</taxon>
        <taxon>Micrococcales</taxon>
        <taxon>Intrasporangiaceae</taxon>
        <taxon>Pedococcus</taxon>
    </lineage>
</organism>
<evidence type="ECO:0000256" key="2">
    <source>
        <dbReference type="SAM" id="SignalP"/>
    </source>
</evidence>
<sequence>MFRTTRRYAVRSLAATAVGAVALGLAVPTAASAAGSAPDPQWGANQPRPTFEESPADGNPDGPALDPTAQAVGPSEAAAATDAQRAAGAGATAAGASSWVLRGAGWGHGIGMSQYGAFEMAKAGSTASQILRHYYTGTTYDAVTDNQTLDVNILNQVSGSSTVTAVPSLVASGNGGGAFTVVVAGDSRTMTGKLGDAVAFSRSGATIKASCSSCTGATSLAGATAILRWDSLPGMNDKTLMKIGGTQYRDGTVRMKPYGTSSWNVVNRVRLHDEYLDYIAESPWSWNVEALKAQAAAARGYALSKYQALGGKVKSSCDCHLYDTTADQVYAGYSTVLGNGNQPWWPNWRNAVRAASSADRGYVARYDGAIIQAFFSSSSGGRTENNEDVWGGTPLPYLRGVSDPWSLKSSNPARDWRQVASTSSLARVFGLTDVARLDLSDRTANGGVRTATATSSAGTVKTVTGDRLRAVVASGSPFSGQVNSTMIRHLTGRLSGADRYASAAAVAGRVSQSASAVVIAGGDGLLVDAAVSGPLAATVGGPLLLTQQGRLPSATVTELNRRGSAVRTAYIVGGTSVVSDAVASQLTKRGITVKRLGGANRFATSALVAKLIKSKRAVPTVVIAGGEGLPDALGVSGPASALREPILLTPVDRLHDSTRSALTATGATAARIVGGEAVVSATVQSQLKAAGLTTITRLGGADRYEVSAAVAAFYGPRMPVRSEIVLTSGRDGALVDSLVAGTLQRVIALTQGSTLGGDALATLQTSSQLETLTAVGGTAVVSSRTLTTAANS</sequence>
<evidence type="ECO:0000313" key="4">
    <source>
        <dbReference type="EMBL" id="GAA2739429.1"/>
    </source>
</evidence>
<dbReference type="InterPro" id="IPR013486">
    <property type="entry name" value="SpoIID/LytB"/>
</dbReference>
<evidence type="ECO:0000259" key="3">
    <source>
        <dbReference type="Pfam" id="PF08486"/>
    </source>
</evidence>
<dbReference type="PROSITE" id="PS51318">
    <property type="entry name" value="TAT"/>
    <property type="match status" value="1"/>
</dbReference>
<feature type="chain" id="PRO_5045431454" description="Sporulation stage II protein D amidase enhancer LytB N-terminal domain-containing protein" evidence="2">
    <location>
        <begin position="34"/>
        <end position="792"/>
    </location>
</feature>
<protein>
    <recommendedName>
        <fullName evidence="3">Sporulation stage II protein D amidase enhancer LytB N-terminal domain-containing protein</fullName>
    </recommendedName>
</protein>
<comment type="caution">
    <text evidence="4">The sequence shown here is derived from an EMBL/GenBank/DDBJ whole genome shotgun (WGS) entry which is preliminary data.</text>
</comment>
<dbReference type="InterPro" id="IPR051922">
    <property type="entry name" value="Bact_Sporulation_Assoc"/>
</dbReference>